<name>A0A9D3V8N2_9ROSI</name>
<evidence type="ECO:0000256" key="1">
    <source>
        <dbReference type="SAM" id="MobiDB-lite"/>
    </source>
</evidence>
<keyword evidence="5" id="KW-1185">Reference proteome</keyword>
<dbReference type="InterPro" id="IPR044824">
    <property type="entry name" value="MAIN-like"/>
</dbReference>
<dbReference type="InterPro" id="IPR019557">
    <property type="entry name" value="AminoTfrase-like_pln_mobile"/>
</dbReference>
<feature type="signal peptide" evidence="2">
    <location>
        <begin position="1"/>
        <end position="25"/>
    </location>
</feature>
<comment type="caution">
    <text evidence="4">The sequence shown here is derived from an EMBL/GenBank/DDBJ whole genome shotgun (WGS) entry which is preliminary data.</text>
</comment>
<dbReference type="EMBL" id="JAIQCV010000008">
    <property type="protein sequence ID" value="KAH1074302.1"/>
    <property type="molecule type" value="Genomic_DNA"/>
</dbReference>
<dbReference type="Pfam" id="PF10536">
    <property type="entry name" value="PMD"/>
    <property type="match status" value="1"/>
</dbReference>
<dbReference type="OrthoDB" id="1428937at2759"/>
<evidence type="ECO:0000259" key="3">
    <source>
        <dbReference type="Pfam" id="PF10536"/>
    </source>
</evidence>
<evidence type="ECO:0000313" key="5">
    <source>
        <dbReference type="Proteomes" id="UP000828251"/>
    </source>
</evidence>
<dbReference type="AlphaFoldDB" id="A0A9D3V8N2"/>
<evidence type="ECO:0000313" key="4">
    <source>
        <dbReference type="EMBL" id="KAH1074302.1"/>
    </source>
</evidence>
<feature type="compositionally biased region" description="Polar residues" evidence="1">
    <location>
        <begin position="279"/>
        <end position="289"/>
    </location>
</feature>
<gene>
    <name evidence="4" type="ORF">J1N35_026630</name>
</gene>
<evidence type="ECO:0000256" key="2">
    <source>
        <dbReference type="SAM" id="SignalP"/>
    </source>
</evidence>
<keyword evidence="2" id="KW-0732">Signal</keyword>
<organism evidence="4 5">
    <name type="scientific">Gossypium stocksii</name>
    <dbReference type="NCBI Taxonomy" id="47602"/>
    <lineage>
        <taxon>Eukaryota</taxon>
        <taxon>Viridiplantae</taxon>
        <taxon>Streptophyta</taxon>
        <taxon>Embryophyta</taxon>
        <taxon>Tracheophyta</taxon>
        <taxon>Spermatophyta</taxon>
        <taxon>Magnoliopsida</taxon>
        <taxon>eudicotyledons</taxon>
        <taxon>Gunneridae</taxon>
        <taxon>Pentapetalae</taxon>
        <taxon>rosids</taxon>
        <taxon>malvids</taxon>
        <taxon>Malvales</taxon>
        <taxon>Malvaceae</taxon>
        <taxon>Malvoideae</taxon>
        <taxon>Gossypium</taxon>
    </lineage>
</organism>
<dbReference type="PANTHER" id="PTHR46033:SF8">
    <property type="entry name" value="PROTEIN MAINTENANCE OF MERISTEMS-LIKE"/>
    <property type="match status" value="1"/>
</dbReference>
<proteinExistence type="predicted"/>
<accession>A0A9D3V8N2</accession>
<feature type="region of interest" description="Disordered" evidence="1">
    <location>
        <begin position="207"/>
        <end position="355"/>
    </location>
</feature>
<sequence>MDIIYAARVLILQLIGGILLPDVNQNKVPIMYLPLLEDLEVAGTFSWGSAVLACLYRELCRATNPSTKTMGGYCLLLQSWALYRMLFLASMSHQPYVWPLVNRWATVPGIGRSFTVPMYRMMIETHFGDGFIWMSYVEDDIAALIPAWVFEQQQLFVSNVPLINFYMVEWYDGEGGFSSTREYATWYMAHGKPSIYQGRYMLIQRDEQPKSSRWQQRNARPRRNQVPPFGNIDSDTASNPDLEPQYEASSSSLHHPKPEPEQEIPPSFEDTFGDDIDPQHSTQSGSSSYHPAFYPEQCTPTTEDIFPSAPPTTTLEGTPEARPSNYQTPQQGERIRRRRRPDRYTPAPGTSPRSQ</sequence>
<dbReference type="PANTHER" id="PTHR46033">
    <property type="entry name" value="PROTEIN MAIN-LIKE 2"/>
    <property type="match status" value="1"/>
</dbReference>
<reference evidence="4 5" key="1">
    <citation type="journal article" date="2021" name="Plant Biotechnol. J.">
        <title>Multi-omics assisted identification of the key and species-specific regulatory components of drought-tolerant mechanisms in Gossypium stocksii.</title>
        <authorList>
            <person name="Yu D."/>
            <person name="Ke L."/>
            <person name="Zhang D."/>
            <person name="Wu Y."/>
            <person name="Sun Y."/>
            <person name="Mei J."/>
            <person name="Sun J."/>
            <person name="Sun Y."/>
        </authorList>
    </citation>
    <scope>NUCLEOTIDE SEQUENCE [LARGE SCALE GENOMIC DNA]</scope>
    <source>
        <strain evidence="5">cv. E1</strain>
        <tissue evidence="4">Leaf</tissue>
    </source>
</reference>
<feature type="domain" description="Aminotransferase-like plant mobile" evidence="3">
    <location>
        <begin position="8"/>
        <end position="171"/>
    </location>
</feature>
<protein>
    <recommendedName>
        <fullName evidence="3">Aminotransferase-like plant mobile domain-containing protein</fullName>
    </recommendedName>
</protein>
<dbReference type="Proteomes" id="UP000828251">
    <property type="component" value="Unassembled WGS sequence"/>
</dbReference>
<feature type="chain" id="PRO_5039379233" description="Aminotransferase-like plant mobile domain-containing protein" evidence="2">
    <location>
        <begin position="26"/>
        <end position="355"/>
    </location>
</feature>
<dbReference type="GO" id="GO:0010073">
    <property type="term" value="P:meristem maintenance"/>
    <property type="evidence" value="ECO:0007669"/>
    <property type="project" value="InterPro"/>
</dbReference>